<dbReference type="GeneID" id="61298178"/>
<evidence type="ECO:0000313" key="3">
    <source>
        <dbReference type="Proteomes" id="UP000182660"/>
    </source>
</evidence>
<accession>A0A090IEE4</accession>
<dbReference type="EMBL" id="FPLD01000131">
    <property type="protein sequence ID" value="SGZ16781.1"/>
    <property type="molecule type" value="Genomic_DNA"/>
</dbReference>
<sequence>MIEIEYAIGEIKTSMFVVESHSFYLVAKEWIKAEGLNVGDRISSCSGTVAEILSINKIDDPQYRPDLKLSHNHHYFVTTGSVSAHDKISADAPTDPLESIAYLLANKPSNFPDGTPTGDHAGPWAAAKYVNSDTSEDVIGWGRASDHMCAEDAAISDLRHKLDDAIGLHRGNVKISHAYVRKYTRKGRFVNKMSPCTHCRDNYGSALNDVTMGTSNVVKEGRGYLALVGN</sequence>
<reference evidence="1 3" key="2">
    <citation type="submission" date="2016-11" db="EMBL/GenBank/DDBJ databases">
        <authorList>
            <person name="Klemetsen T."/>
        </authorList>
    </citation>
    <scope>NUCLEOTIDE SEQUENCE [LARGE SCALE GENOMIC DNA]</scope>
    <source>
        <strain evidence="1">MT 2528</strain>
    </source>
</reference>
<organism evidence="2 4">
    <name type="scientific">Moritella viscosa</name>
    <dbReference type="NCBI Taxonomy" id="80854"/>
    <lineage>
        <taxon>Bacteria</taxon>
        <taxon>Pseudomonadati</taxon>
        <taxon>Pseudomonadota</taxon>
        <taxon>Gammaproteobacteria</taxon>
        <taxon>Alteromonadales</taxon>
        <taxon>Moritellaceae</taxon>
        <taxon>Moritella</taxon>
    </lineage>
</organism>
<dbReference type="InterPro" id="IPR036844">
    <property type="entry name" value="Hint_dom_sf"/>
</dbReference>
<dbReference type="AlphaFoldDB" id="A0A090IEE4"/>
<dbReference type="EMBL" id="FPLJ01000145">
    <property type="protein sequence ID" value="SGZ04038.1"/>
    <property type="molecule type" value="Genomic_DNA"/>
</dbReference>
<dbReference type="HOGENOM" id="CLU_1199121_0_0_6"/>
<evidence type="ECO:0000313" key="2">
    <source>
        <dbReference type="EMBL" id="SGZ16781.1"/>
    </source>
</evidence>
<keyword evidence="3" id="KW-1185">Reference proteome</keyword>
<protein>
    <submittedName>
        <fullName evidence="2">Uncharacterized protein</fullName>
    </submittedName>
</protein>
<proteinExistence type="predicted"/>
<dbReference type="OrthoDB" id="6258533at2"/>
<dbReference type="STRING" id="80854.MVIS_1099"/>
<name>A0A090IEE4_9GAMM</name>
<evidence type="ECO:0000313" key="4">
    <source>
        <dbReference type="Proteomes" id="UP000183794"/>
    </source>
</evidence>
<dbReference type="Pfam" id="PF07591">
    <property type="entry name" value="PT-HINT"/>
    <property type="match status" value="1"/>
</dbReference>
<dbReference type="Proteomes" id="UP000183794">
    <property type="component" value="Unassembled WGS sequence"/>
</dbReference>
<gene>
    <name evidence="1" type="ORF">MT2528_4734</name>
    <name evidence="2" type="ORF">NVI5450_4395</name>
</gene>
<dbReference type="RefSeq" id="WP_045109472.1">
    <property type="nucleotide sequence ID" value="NZ_CAWQZC010000047.1"/>
</dbReference>
<dbReference type="PATRIC" id="fig|80854.5.peg.1163"/>
<dbReference type="KEGG" id="mvs:MVIS_1099"/>
<dbReference type="Gene3D" id="2.170.16.10">
    <property type="entry name" value="Hedgehog/Intein (Hint) domain"/>
    <property type="match status" value="1"/>
</dbReference>
<evidence type="ECO:0000313" key="1">
    <source>
        <dbReference type="EMBL" id="SGZ04038.1"/>
    </source>
</evidence>
<reference evidence="2 4" key="1">
    <citation type="submission" date="2016-11" db="EMBL/GenBank/DDBJ databases">
        <authorList>
            <person name="Jaros S."/>
            <person name="Januszkiewicz K."/>
            <person name="Wedrychowicz H."/>
        </authorList>
    </citation>
    <scope>NUCLEOTIDE SEQUENCE [LARGE SCALE GENOMIC DNA]</scope>
    <source>
        <strain evidence="2">NVI 5450</strain>
    </source>
</reference>
<dbReference type="SUPFAM" id="SSF51294">
    <property type="entry name" value="Hedgehog/intein (Hint) domain"/>
    <property type="match status" value="1"/>
</dbReference>
<dbReference type="Proteomes" id="UP000182660">
    <property type="component" value="Unassembled WGS sequence"/>
</dbReference>